<keyword evidence="4 8" id="KW-0812">Transmembrane</keyword>
<evidence type="ECO:0000256" key="1">
    <source>
        <dbReference type="ARBA" id="ARBA00004651"/>
    </source>
</evidence>
<proteinExistence type="inferred from homology"/>
<comment type="caution">
    <text evidence="9">The sequence shown here is derived from an EMBL/GenBank/DDBJ whole genome shotgun (WGS) entry which is preliminary data.</text>
</comment>
<evidence type="ECO:0000256" key="6">
    <source>
        <dbReference type="ARBA" id="ARBA00022989"/>
    </source>
</evidence>
<evidence type="ECO:0000256" key="8">
    <source>
        <dbReference type="SAM" id="Phobius"/>
    </source>
</evidence>
<dbReference type="GO" id="GO:0005886">
    <property type="term" value="C:plasma membrane"/>
    <property type="evidence" value="ECO:0007669"/>
    <property type="project" value="UniProtKB-SubCell"/>
</dbReference>
<dbReference type="EMBL" id="DVOH01000028">
    <property type="protein sequence ID" value="HIV00260.1"/>
    <property type="molecule type" value="Genomic_DNA"/>
</dbReference>
<dbReference type="Proteomes" id="UP000886891">
    <property type="component" value="Unassembled WGS sequence"/>
</dbReference>
<dbReference type="Pfam" id="PF02535">
    <property type="entry name" value="Zip"/>
    <property type="match status" value="1"/>
</dbReference>
<evidence type="ECO:0000313" key="10">
    <source>
        <dbReference type="Proteomes" id="UP000886891"/>
    </source>
</evidence>
<reference evidence="9" key="1">
    <citation type="submission" date="2020-10" db="EMBL/GenBank/DDBJ databases">
        <authorList>
            <person name="Gilroy R."/>
        </authorList>
    </citation>
    <scope>NUCLEOTIDE SEQUENCE</scope>
    <source>
        <strain evidence="9">23406</strain>
    </source>
</reference>
<keyword evidence="3" id="KW-1003">Cell membrane</keyword>
<dbReference type="PANTHER" id="PTHR11040">
    <property type="entry name" value="ZINC/IRON TRANSPORTER"/>
    <property type="match status" value="1"/>
</dbReference>
<feature type="transmembrane region" description="Helical" evidence="8">
    <location>
        <begin position="243"/>
        <end position="261"/>
    </location>
</feature>
<sequence>MSHTAMTILGFLIIFASTTLGSAVVWFFKKEISPKVNTVLLGFAAGVMIAASVWSLIIPSIEGASDWGQWSFVPALIGLLAGGAFLVVLDHIVPHIHKGTDEAEGPRVALGKPTKMFLAVTIHNIPEGLAVGFAFGAAQSIGETAAYAAALALAIGMAIQNFPEGAAVALPMKQVTGSRLKAFLYGAASGAVEPIAATVGFFLAAALTAAQPWFLAFSAGAMIFVVAEDLIPDSHLAEHPHLGTWGVMIGFAVMMVLDVALG</sequence>
<keyword evidence="5" id="KW-0862">Zinc</keyword>
<comment type="subcellular location">
    <subcellularLocation>
        <location evidence="1">Cell membrane</location>
        <topology evidence="1">Multi-pass membrane protein</topology>
    </subcellularLocation>
</comment>
<evidence type="ECO:0000256" key="7">
    <source>
        <dbReference type="ARBA" id="ARBA00023136"/>
    </source>
</evidence>
<dbReference type="PANTHER" id="PTHR11040:SF211">
    <property type="entry name" value="ZINC TRANSPORTER ZIP11"/>
    <property type="match status" value="1"/>
</dbReference>
<feature type="transmembrane region" description="Helical" evidence="8">
    <location>
        <begin position="6"/>
        <end position="28"/>
    </location>
</feature>
<comment type="similarity">
    <text evidence="2">Belongs to the ZIP transporter (TC 2.A.5) family.</text>
</comment>
<organism evidence="9 10">
    <name type="scientific">Candidatus Stercoripulliclostridium merdipullorum</name>
    <dbReference type="NCBI Taxonomy" id="2840952"/>
    <lineage>
        <taxon>Bacteria</taxon>
        <taxon>Bacillati</taxon>
        <taxon>Bacillota</taxon>
        <taxon>Clostridia</taxon>
        <taxon>Eubacteriales</taxon>
        <taxon>Candidatus Stercoripulliclostridium</taxon>
    </lineage>
</organism>
<dbReference type="AlphaFoldDB" id="A0A9D1NCD7"/>
<name>A0A9D1NCD7_9FIRM</name>
<protein>
    <submittedName>
        <fullName evidence="9">ZIP family metal transporter</fullName>
    </submittedName>
</protein>
<dbReference type="GO" id="GO:0005385">
    <property type="term" value="F:zinc ion transmembrane transporter activity"/>
    <property type="evidence" value="ECO:0007669"/>
    <property type="project" value="TreeGrafter"/>
</dbReference>
<accession>A0A9D1NCD7</accession>
<evidence type="ECO:0000256" key="5">
    <source>
        <dbReference type="ARBA" id="ARBA00022833"/>
    </source>
</evidence>
<feature type="transmembrane region" description="Helical" evidence="8">
    <location>
        <begin position="67"/>
        <end position="89"/>
    </location>
</feature>
<evidence type="ECO:0000256" key="4">
    <source>
        <dbReference type="ARBA" id="ARBA00022692"/>
    </source>
</evidence>
<keyword evidence="7 8" id="KW-0472">Membrane</keyword>
<feature type="transmembrane region" description="Helical" evidence="8">
    <location>
        <begin position="183"/>
        <end position="207"/>
    </location>
</feature>
<gene>
    <name evidence="9" type="ORF">IAB14_03985</name>
</gene>
<feature type="transmembrane region" description="Helical" evidence="8">
    <location>
        <begin position="144"/>
        <end position="162"/>
    </location>
</feature>
<evidence type="ECO:0000256" key="2">
    <source>
        <dbReference type="ARBA" id="ARBA00006939"/>
    </source>
</evidence>
<evidence type="ECO:0000313" key="9">
    <source>
        <dbReference type="EMBL" id="HIV00260.1"/>
    </source>
</evidence>
<evidence type="ECO:0000256" key="3">
    <source>
        <dbReference type="ARBA" id="ARBA00022475"/>
    </source>
</evidence>
<feature type="transmembrane region" description="Helical" evidence="8">
    <location>
        <begin position="116"/>
        <end position="138"/>
    </location>
</feature>
<dbReference type="InterPro" id="IPR003689">
    <property type="entry name" value="ZIP"/>
</dbReference>
<keyword evidence="6 8" id="KW-1133">Transmembrane helix</keyword>
<feature type="transmembrane region" description="Helical" evidence="8">
    <location>
        <begin position="40"/>
        <end position="61"/>
    </location>
</feature>
<reference evidence="9" key="2">
    <citation type="journal article" date="2021" name="PeerJ">
        <title>Extensive microbial diversity within the chicken gut microbiome revealed by metagenomics and culture.</title>
        <authorList>
            <person name="Gilroy R."/>
            <person name="Ravi A."/>
            <person name="Getino M."/>
            <person name="Pursley I."/>
            <person name="Horton D.L."/>
            <person name="Alikhan N.F."/>
            <person name="Baker D."/>
            <person name="Gharbi K."/>
            <person name="Hall N."/>
            <person name="Watson M."/>
            <person name="Adriaenssens E.M."/>
            <person name="Foster-Nyarko E."/>
            <person name="Jarju S."/>
            <person name="Secka A."/>
            <person name="Antonio M."/>
            <person name="Oren A."/>
            <person name="Chaudhuri R.R."/>
            <person name="La Ragione R."/>
            <person name="Hildebrand F."/>
            <person name="Pallen M.J."/>
        </authorList>
    </citation>
    <scope>NUCLEOTIDE SEQUENCE</scope>
    <source>
        <strain evidence="9">23406</strain>
    </source>
</reference>